<dbReference type="EMBL" id="BGZK01001368">
    <property type="protein sequence ID" value="GBP78422.1"/>
    <property type="molecule type" value="Genomic_DNA"/>
</dbReference>
<reference evidence="1 2" key="1">
    <citation type="journal article" date="2019" name="Commun. Biol.">
        <title>The bagworm genome reveals a unique fibroin gene that provides high tensile strength.</title>
        <authorList>
            <person name="Kono N."/>
            <person name="Nakamura H."/>
            <person name="Ohtoshi R."/>
            <person name="Tomita M."/>
            <person name="Numata K."/>
            <person name="Arakawa K."/>
        </authorList>
    </citation>
    <scope>NUCLEOTIDE SEQUENCE [LARGE SCALE GENOMIC DNA]</scope>
</reference>
<name>A0A4C1YU42_EUMVA</name>
<keyword evidence="2" id="KW-1185">Reference proteome</keyword>
<dbReference type="Proteomes" id="UP000299102">
    <property type="component" value="Unassembled WGS sequence"/>
</dbReference>
<proteinExistence type="predicted"/>
<evidence type="ECO:0000313" key="2">
    <source>
        <dbReference type="Proteomes" id="UP000299102"/>
    </source>
</evidence>
<gene>
    <name evidence="1" type="ORF">EVAR_58212_1</name>
</gene>
<organism evidence="1 2">
    <name type="scientific">Eumeta variegata</name>
    <name type="common">Bagworm moth</name>
    <name type="synonym">Eumeta japonica</name>
    <dbReference type="NCBI Taxonomy" id="151549"/>
    <lineage>
        <taxon>Eukaryota</taxon>
        <taxon>Metazoa</taxon>
        <taxon>Ecdysozoa</taxon>
        <taxon>Arthropoda</taxon>
        <taxon>Hexapoda</taxon>
        <taxon>Insecta</taxon>
        <taxon>Pterygota</taxon>
        <taxon>Neoptera</taxon>
        <taxon>Endopterygota</taxon>
        <taxon>Lepidoptera</taxon>
        <taxon>Glossata</taxon>
        <taxon>Ditrysia</taxon>
        <taxon>Tineoidea</taxon>
        <taxon>Psychidae</taxon>
        <taxon>Oiketicinae</taxon>
        <taxon>Eumeta</taxon>
    </lineage>
</organism>
<dbReference type="OrthoDB" id="10634816at2759"/>
<comment type="caution">
    <text evidence="1">The sequence shown here is derived from an EMBL/GenBank/DDBJ whole genome shotgun (WGS) entry which is preliminary data.</text>
</comment>
<dbReference type="AlphaFoldDB" id="A0A4C1YU42"/>
<accession>A0A4C1YU42</accession>
<protein>
    <submittedName>
        <fullName evidence="1">Uncharacterized protein</fullName>
    </submittedName>
</protein>
<evidence type="ECO:0000313" key="1">
    <source>
        <dbReference type="EMBL" id="GBP78422.1"/>
    </source>
</evidence>
<sequence>MAPPKRRLMSVMVMVNSSQLNTTYSVEGEGGGDGPYAEPLPQPRFVDDFVDSWVHAASSCSSRDSEADGLYALEPEPDFCVGASSAPHSSELNLYHPHTPAPATPPQADPCMPCAIDAVEPDAACIQTIPAECDVSRPPPPLPPPLDIGWLLG</sequence>